<sequence>MKHRVMLVDDQKLIRQGLAKLLSLSAHLDVVEEAADGAEALTWLQSHASRVDIVLLDLRMPKMNGIELLQAMRERNIQVPVLILTTFDDHTMLIEALKAGAKGYLLKDVELETLVSGIERVVAGESMIQPTITTSLLNSLKGLHSEFAAFEKPEELSTKELEILRLMAAGCSNREIAEVLFKSEGTVKNQVSSIMAKLGVRDRTRAVLRAIEIGLIGFNQEL</sequence>
<dbReference type="PROSITE" id="PS50043">
    <property type="entry name" value="HTH_LUXR_2"/>
    <property type="match status" value="1"/>
</dbReference>
<evidence type="ECO:0000259" key="4">
    <source>
        <dbReference type="PROSITE" id="PS50043"/>
    </source>
</evidence>
<dbReference type="Proteomes" id="UP000286934">
    <property type="component" value="Unassembled WGS sequence"/>
</dbReference>
<dbReference type="Gene3D" id="3.40.50.2300">
    <property type="match status" value="1"/>
</dbReference>
<dbReference type="InterPro" id="IPR000792">
    <property type="entry name" value="Tscrpt_reg_LuxR_C"/>
</dbReference>
<dbReference type="PRINTS" id="PR00038">
    <property type="entry name" value="HTHLUXR"/>
</dbReference>
<dbReference type="InterPro" id="IPR058245">
    <property type="entry name" value="NreC/VraR/RcsB-like_REC"/>
</dbReference>
<accession>A0A432WR41</accession>
<evidence type="ECO:0000256" key="3">
    <source>
        <dbReference type="PROSITE-ProRule" id="PRU00169"/>
    </source>
</evidence>
<dbReference type="InterPro" id="IPR011006">
    <property type="entry name" value="CheY-like_superfamily"/>
</dbReference>
<dbReference type="SMART" id="SM00448">
    <property type="entry name" value="REC"/>
    <property type="match status" value="1"/>
</dbReference>
<evidence type="ECO:0000256" key="1">
    <source>
        <dbReference type="ARBA" id="ARBA00022553"/>
    </source>
</evidence>
<dbReference type="SUPFAM" id="SSF46894">
    <property type="entry name" value="C-terminal effector domain of the bipartite response regulators"/>
    <property type="match status" value="1"/>
</dbReference>
<reference evidence="7" key="1">
    <citation type="journal article" date="2018" name="Front. Microbiol.">
        <title>Genome-Based Analysis Reveals the Taxonomy and Diversity of the Family Idiomarinaceae.</title>
        <authorList>
            <person name="Liu Y."/>
            <person name="Lai Q."/>
            <person name="Shao Z."/>
        </authorList>
    </citation>
    <scope>NUCLEOTIDE SEQUENCE [LARGE SCALE GENOMIC DNA]</scope>
    <source>
        <strain evidence="7">AIS</strain>
    </source>
</reference>
<dbReference type="GO" id="GO:0000160">
    <property type="term" value="P:phosphorelay signal transduction system"/>
    <property type="evidence" value="ECO:0007669"/>
    <property type="project" value="InterPro"/>
</dbReference>
<feature type="domain" description="Response regulatory" evidence="5">
    <location>
        <begin position="4"/>
        <end position="122"/>
    </location>
</feature>
<evidence type="ECO:0000313" key="7">
    <source>
        <dbReference type="Proteomes" id="UP000286934"/>
    </source>
</evidence>
<dbReference type="RefSeq" id="WP_126808070.1">
    <property type="nucleotide sequence ID" value="NZ_PIPP01000004.1"/>
</dbReference>
<dbReference type="InterPro" id="IPR001789">
    <property type="entry name" value="Sig_transdc_resp-reg_receiver"/>
</dbReference>
<keyword evidence="7" id="KW-1185">Reference proteome</keyword>
<dbReference type="GO" id="GO:0003677">
    <property type="term" value="F:DNA binding"/>
    <property type="evidence" value="ECO:0007669"/>
    <property type="project" value="UniProtKB-KW"/>
</dbReference>
<feature type="domain" description="HTH luxR-type" evidence="4">
    <location>
        <begin position="149"/>
        <end position="214"/>
    </location>
</feature>
<protein>
    <submittedName>
        <fullName evidence="6">DNA-binding response regulator</fullName>
    </submittedName>
</protein>
<dbReference type="CDD" id="cd06170">
    <property type="entry name" value="LuxR_C_like"/>
    <property type="match status" value="1"/>
</dbReference>
<evidence type="ECO:0000256" key="2">
    <source>
        <dbReference type="ARBA" id="ARBA00023125"/>
    </source>
</evidence>
<dbReference type="GO" id="GO:0006355">
    <property type="term" value="P:regulation of DNA-templated transcription"/>
    <property type="evidence" value="ECO:0007669"/>
    <property type="project" value="InterPro"/>
</dbReference>
<gene>
    <name evidence="6" type="ORF">CWE13_09445</name>
</gene>
<organism evidence="6 7">
    <name type="scientific">Aliidiomarina shirensis</name>
    <dbReference type="NCBI Taxonomy" id="1048642"/>
    <lineage>
        <taxon>Bacteria</taxon>
        <taxon>Pseudomonadati</taxon>
        <taxon>Pseudomonadota</taxon>
        <taxon>Gammaproteobacteria</taxon>
        <taxon>Alteromonadales</taxon>
        <taxon>Idiomarinaceae</taxon>
        <taxon>Aliidiomarina</taxon>
    </lineage>
</organism>
<dbReference type="Pfam" id="PF00072">
    <property type="entry name" value="Response_reg"/>
    <property type="match status" value="1"/>
</dbReference>
<comment type="caution">
    <text evidence="6">The sequence shown here is derived from an EMBL/GenBank/DDBJ whole genome shotgun (WGS) entry which is preliminary data.</text>
</comment>
<dbReference type="EMBL" id="PIPP01000004">
    <property type="protein sequence ID" value="RUO36228.1"/>
    <property type="molecule type" value="Genomic_DNA"/>
</dbReference>
<proteinExistence type="predicted"/>
<dbReference type="SUPFAM" id="SSF52172">
    <property type="entry name" value="CheY-like"/>
    <property type="match status" value="1"/>
</dbReference>
<dbReference type="InterPro" id="IPR016032">
    <property type="entry name" value="Sig_transdc_resp-reg_C-effctor"/>
</dbReference>
<dbReference type="Pfam" id="PF00196">
    <property type="entry name" value="GerE"/>
    <property type="match status" value="1"/>
</dbReference>
<dbReference type="SMART" id="SM00421">
    <property type="entry name" value="HTH_LUXR"/>
    <property type="match status" value="1"/>
</dbReference>
<dbReference type="InterPro" id="IPR039420">
    <property type="entry name" value="WalR-like"/>
</dbReference>
<dbReference type="OrthoDB" id="9796655at2"/>
<dbReference type="PROSITE" id="PS50110">
    <property type="entry name" value="RESPONSE_REGULATORY"/>
    <property type="match status" value="1"/>
</dbReference>
<name>A0A432WR41_9GAMM</name>
<evidence type="ECO:0000313" key="6">
    <source>
        <dbReference type="EMBL" id="RUO36228.1"/>
    </source>
</evidence>
<dbReference type="CDD" id="cd17535">
    <property type="entry name" value="REC_NarL-like"/>
    <property type="match status" value="1"/>
</dbReference>
<dbReference type="AlphaFoldDB" id="A0A432WR41"/>
<feature type="modified residue" description="4-aspartylphosphate" evidence="3">
    <location>
        <position position="57"/>
    </location>
</feature>
<dbReference type="PANTHER" id="PTHR43214">
    <property type="entry name" value="TWO-COMPONENT RESPONSE REGULATOR"/>
    <property type="match status" value="1"/>
</dbReference>
<keyword evidence="1 3" id="KW-0597">Phosphoprotein</keyword>
<evidence type="ECO:0000259" key="5">
    <source>
        <dbReference type="PROSITE" id="PS50110"/>
    </source>
</evidence>
<keyword evidence="2 6" id="KW-0238">DNA-binding</keyword>